<proteinExistence type="predicted"/>
<dbReference type="Gene3D" id="3.40.50.150">
    <property type="entry name" value="Vaccinia Virus protein VP39"/>
    <property type="match status" value="1"/>
</dbReference>
<dbReference type="SUPFAM" id="SSF53335">
    <property type="entry name" value="S-adenosyl-L-methionine-dependent methyltransferases"/>
    <property type="match status" value="1"/>
</dbReference>
<dbReference type="Proteomes" id="UP001642464">
    <property type="component" value="Unassembled WGS sequence"/>
</dbReference>
<evidence type="ECO:0008006" key="4">
    <source>
        <dbReference type="Google" id="ProtNLM"/>
    </source>
</evidence>
<keyword evidence="3" id="KW-1185">Reference proteome</keyword>
<protein>
    <recommendedName>
        <fullName evidence="4">DNA (cytosine-5-)-methyltransferase</fullName>
    </recommendedName>
</protein>
<sequence length="306" mass="33582">MAELDADLVDLLQTFHDGRIRALFSGLGPGFTPTVGQRTWVAGEVLSYGDDWIDLRAFWFVPSSGFTEPTDFSKITVSFDDVCNRCLRLASGVEVICSGDRVGSESDTVKLVNACLGFRPELEVLLPWDVTHLFSGAFCGWHQGLQWLDTAAKALCIGQEIFVDHDPEVMAIWQIKHTAKARSLPLKTGDSWSPSKCVGLCGEVSDRSIIEASRAQANHLVTMSPPCQSWSKGGLKAGLHDDNGKAFLDALELSFSLQATVIAAECSDEIVREVPNYEQGDYPVQDPRRIRHPAYALFGNGLHIVK</sequence>
<evidence type="ECO:0000313" key="1">
    <source>
        <dbReference type="EMBL" id="CAK9108644.1"/>
    </source>
</evidence>
<name>A0ABP0S8G5_9DINO</name>
<dbReference type="EMBL" id="CAXAMM010043129">
    <property type="protein sequence ID" value="CAK9108644.1"/>
    <property type="molecule type" value="Genomic_DNA"/>
</dbReference>
<dbReference type="EMBL" id="CAXAMM010043140">
    <property type="protein sequence ID" value="CAK9108708.1"/>
    <property type="molecule type" value="Genomic_DNA"/>
</dbReference>
<dbReference type="InterPro" id="IPR029063">
    <property type="entry name" value="SAM-dependent_MTases_sf"/>
</dbReference>
<organism evidence="1 3">
    <name type="scientific">Durusdinium trenchii</name>
    <dbReference type="NCBI Taxonomy" id="1381693"/>
    <lineage>
        <taxon>Eukaryota</taxon>
        <taxon>Sar</taxon>
        <taxon>Alveolata</taxon>
        <taxon>Dinophyceae</taxon>
        <taxon>Suessiales</taxon>
        <taxon>Symbiodiniaceae</taxon>
        <taxon>Durusdinium</taxon>
    </lineage>
</organism>
<comment type="caution">
    <text evidence="1">The sequence shown here is derived from an EMBL/GenBank/DDBJ whole genome shotgun (WGS) entry which is preliminary data.</text>
</comment>
<evidence type="ECO:0000313" key="2">
    <source>
        <dbReference type="EMBL" id="CAK9108708.1"/>
    </source>
</evidence>
<accession>A0ABP0S8G5</accession>
<gene>
    <name evidence="1" type="ORF">SCF082_LOCUS50534</name>
    <name evidence="2" type="ORF">SCF082_LOCUS50555</name>
</gene>
<evidence type="ECO:0000313" key="3">
    <source>
        <dbReference type="Proteomes" id="UP001642464"/>
    </source>
</evidence>
<reference evidence="1 3" key="1">
    <citation type="submission" date="2024-02" db="EMBL/GenBank/DDBJ databases">
        <authorList>
            <person name="Chen Y."/>
            <person name="Shah S."/>
            <person name="Dougan E. K."/>
            <person name="Thang M."/>
            <person name="Chan C."/>
        </authorList>
    </citation>
    <scope>NUCLEOTIDE SEQUENCE [LARGE SCALE GENOMIC DNA]</scope>
</reference>